<evidence type="ECO:0000313" key="1">
    <source>
        <dbReference type="EMBL" id="BBY45840.1"/>
    </source>
</evidence>
<dbReference type="InterPro" id="IPR013324">
    <property type="entry name" value="RNA_pol_sigma_r3/r4-like"/>
</dbReference>
<dbReference type="EMBL" id="AP022591">
    <property type="protein sequence ID" value="BBY45840.1"/>
    <property type="molecule type" value="Genomic_DNA"/>
</dbReference>
<dbReference type="Proteomes" id="UP000466431">
    <property type="component" value="Chromosome"/>
</dbReference>
<dbReference type="AlphaFoldDB" id="A0A1X0BV94"/>
<accession>A0A1X0BV94</accession>
<organism evidence="1 2">
    <name type="scientific">Mycolicibacterium celeriflavum</name>
    <name type="common">Mycobacterium celeriflavum</name>
    <dbReference type="NCBI Taxonomy" id="1249101"/>
    <lineage>
        <taxon>Bacteria</taxon>
        <taxon>Bacillati</taxon>
        <taxon>Actinomycetota</taxon>
        <taxon>Actinomycetes</taxon>
        <taxon>Mycobacteriales</taxon>
        <taxon>Mycobacteriaceae</taxon>
        <taxon>Mycolicibacterium</taxon>
    </lineage>
</organism>
<proteinExistence type="predicted"/>
<evidence type="ECO:0000313" key="2">
    <source>
        <dbReference type="Proteomes" id="UP000466431"/>
    </source>
</evidence>
<dbReference type="KEGG" id="mcee:MCEL_41350"/>
<sequence length="129" mass="15111">MHEYKIEITRDGRWWMIRIPEIDGLTQARRLNEADTMAREYIALDQGIPFDDIKVETASVRMIEPAFRELLDGAREINELKERARHLEDQANEMIREYCHWLTTYGVPVRDIAELLGISPQRVSQLANS</sequence>
<dbReference type="OrthoDB" id="5772641at2"/>
<dbReference type="STRING" id="1249101.BST21_11545"/>
<reference evidence="1 2" key="1">
    <citation type="journal article" date="2019" name="Emerg. Microbes Infect.">
        <title>Comprehensive subspecies identification of 175 nontuberculous mycobacteria species based on 7547 genomic profiles.</title>
        <authorList>
            <person name="Matsumoto Y."/>
            <person name="Kinjo T."/>
            <person name="Motooka D."/>
            <person name="Nabeya D."/>
            <person name="Jung N."/>
            <person name="Uechi K."/>
            <person name="Horii T."/>
            <person name="Iida T."/>
            <person name="Fujita J."/>
            <person name="Nakamura S."/>
        </authorList>
    </citation>
    <scope>NUCLEOTIDE SEQUENCE [LARGE SCALE GENOMIC DNA]</scope>
    <source>
        <strain evidence="1 2">JCM 18439</strain>
    </source>
</reference>
<gene>
    <name evidence="1" type="ORF">MCEL_41350</name>
</gene>
<dbReference type="RefSeq" id="WP_067214305.1">
    <property type="nucleotide sequence ID" value="NZ_AP022591.1"/>
</dbReference>
<keyword evidence="2" id="KW-1185">Reference proteome</keyword>
<name>A0A1X0BV94_MYCCF</name>
<protein>
    <submittedName>
        <fullName evidence="1">Uncharacterized protein</fullName>
    </submittedName>
</protein>
<dbReference type="SUPFAM" id="SSF88659">
    <property type="entry name" value="Sigma3 and sigma4 domains of RNA polymerase sigma factors"/>
    <property type="match status" value="1"/>
</dbReference>